<dbReference type="GO" id="GO:0043130">
    <property type="term" value="F:ubiquitin binding"/>
    <property type="evidence" value="ECO:0007669"/>
    <property type="project" value="InterPro"/>
</dbReference>
<sequence length="451" mass="49033">MPPIPARPLPACLPTSGLIVTTAISTVVLSVFRFKPYTHLQVVPHLSVHGQYWRLVAHHVAFANASELFLATLFFYTASREVERRFGTLKFASFLAITLCLYTALVFVLLVLFTSLPDAWPVRVLLPAPLRVQGRTPSGPFAPLFVILYQHARIVPDRWVIRIGSVYVGDRAIQIWSLALLLILSQPSMTPFVGLLAMATSALYRSDLLLSSSLKSYRIPKRLYRVLAYLLSGLVGSTRTPTRSWRAEPPPPPSFRARQARREQMQSAIDGARDERARRTSAVLQSVGGLRMRFGAAAPPSPGERRSTGILPTTRGGDEAGTASTRAERVRTDEMIGELLQSMLQRTRSEFSDGRDANAAGAPRTGSSAAGADPGDAQPGSHGALRDLLAQLTQPHPDTAITEPSIRALQAMFPHLPRSTLVEALQQSNGSQPDAVERLLIDSAASPTAPG</sequence>
<protein>
    <recommendedName>
        <fullName evidence="7">CUE domain-containing protein</fullName>
    </recommendedName>
</protein>
<name>A0A5C3F9B9_9BASI</name>
<dbReference type="OrthoDB" id="272778at2759"/>
<dbReference type="CDD" id="cd14279">
    <property type="entry name" value="CUE"/>
    <property type="match status" value="1"/>
</dbReference>
<keyword evidence="2 6" id="KW-0812">Transmembrane</keyword>
<evidence type="ECO:0000256" key="6">
    <source>
        <dbReference type="SAM" id="Phobius"/>
    </source>
</evidence>
<organism evidence="8 9">
    <name type="scientific">Pseudozyma flocculosa</name>
    <dbReference type="NCBI Taxonomy" id="84751"/>
    <lineage>
        <taxon>Eukaryota</taxon>
        <taxon>Fungi</taxon>
        <taxon>Dikarya</taxon>
        <taxon>Basidiomycota</taxon>
        <taxon>Ustilaginomycotina</taxon>
        <taxon>Ustilaginomycetes</taxon>
        <taxon>Ustilaginales</taxon>
        <taxon>Ustilaginaceae</taxon>
        <taxon>Pseudozyma</taxon>
    </lineage>
</organism>
<feature type="region of interest" description="Disordered" evidence="5">
    <location>
        <begin position="293"/>
        <end position="332"/>
    </location>
</feature>
<dbReference type="InterPro" id="IPR035952">
    <property type="entry name" value="Rhomboid-like_sf"/>
</dbReference>
<dbReference type="PANTHER" id="PTHR43066">
    <property type="entry name" value="RHOMBOID-RELATED PROTEIN"/>
    <property type="match status" value="1"/>
</dbReference>
<reference evidence="8 9" key="1">
    <citation type="submission" date="2018-03" db="EMBL/GenBank/DDBJ databases">
        <authorList>
            <person name="Guldener U."/>
        </authorList>
    </citation>
    <scope>NUCLEOTIDE SEQUENCE [LARGE SCALE GENOMIC DNA]</scope>
    <source>
        <strain evidence="8 9">DAOM196992</strain>
    </source>
</reference>
<dbReference type="GO" id="GO:0016020">
    <property type="term" value="C:membrane"/>
    <property type="evidence" value="ECO:0007669"/>
    <property type="project" value="UniProtKB-SubCell"/>
</dbReference>
<dbReference type="SUPFAM" id="SSF144091">
    <property type="entry name" value="Rhomboid-like"/>
    <property type="match status" value="1"/>
</dbReference>
<feature type="domain" description="CUE" evidence="7">
    <location>
        <begin position="401"/>
        <end position="444"/>
    </location>
</feature>
<dbReference type="PANTHER" id="PTHR43066:SF21">
    <property type="entry name" value="UBIQUITIN-ASSOCIATED DOMAIN-CONTAINING PROTEIN 2"/>
    <property type="match status" value="1"/>
</dbReference>
<feature type="transmembrane region" description="Helical" evidence="6">
    <location>
        <begin position="52"/>
        <end position="76"/>
    </location>
</feature>
<dbReference type="GO" id="GO:0004252">
    <property type="term" value="F:serine-type endopeptidase activity"/>
    <property type="evidence" value="ECO:0007669"/>
    <property type="project" value="TreeGrafter"/>
</dbReference>
<keyword evidence="3 6" id="KW-1133">Transmembrane helix</keyword>
<evidence type="ECO:0000256" key="1">
    <source>
        <dbReference type="ARBA" id="ARBA00004141"/>
    </source>
</evidence>
<evidence type="ECO:0000313" key="9">
    <source>
        <dbReference type="Proteomes" id="UP000323386"/>
    </source>
</evidence>
<dbReference type="EMBL" id="OOIP01000024">
    <property type="protein sequence ID" value="SPO41038.1"/>
    <property type="molecule type" value="Genomic_DNA"/>
</dbReference>
<feature type="transmembrane region" description="Helical" evidence="6">
    <location>
        <begin position="12"/>
        <end position="32"/>
    </location>
</feature>
<gene>
    <name evidence="8" type="ORF">PSFLO_06520</name>
</gene>
<comment type="subcellular location">
    <subcellularLocation>
        <location evidence="1">Membrane</location>
        <topology evidence="1">Multi-pass membrane protein</topology>
    </subcellularLocation>
</comment>
<feature type="compositionally biased region" description="Low complexity" evidence="5">
    <location>
        <begin position="366"/>
        <end position="381"/>
    </location>
</feature>
<keyword evidence="4 6" id="KW-0472">Membrane</keyword>
<accession>A0A5C3F9B9</accession>
<feature type="region of interest" description="Disordered" evidence="5">
    <location>
        <begin position="347"/>
        <end position="383"/>
    </location>
</feature>
<feature type="region of interest" description="Disordered" evidence="5">
    <location>
        <begin position="239"/>
        <end position="277"/>
    </location>
</feature>
<dbReference type="Pfam" id="PF02845">
    <property type="entry name" value="CUE"/>
    <property type="match status" value="1"/>
</dbReference>
<feature type="compositionally biased region" description="Basic and acidic residues" evidence="5">
    <location>
        <begin position="347"/>
        <end position="356"/>
    </location>
</feature>
<evidence type="ECO:0000259" key="7">
    <source>
        <dbReference type="PROSITE" id="PS51140"/>
    </source>
</evidence>
<dbReference type="SUPFAM" id="SSF46934">
    <property type="entry name" value="UBA-like"/>
    <property type="match status" value="1"/>
</dbReference>
<keyword evidence="9" id="KW-1185">Reference proteome</keyword>
<evidence type="ECO:0000256" key="4">
    <source>
        <dbReference type="ARBA" id="ARBA00023136"/>
    </source>
</evidence>
<evidence type="ECO:0000256" key="2">
    <source>
        <dbReference type="ARBA" id="ARBA00022692"/>
    </source>
</evidence>
<dbReference type="InterPro" id="IPR003892">
    <property type="entry name" value="CUE"/>
</dbReference>
<dbReference type="AlphaFoldDB" id="A0A5C3F9B9"/>
<dbReference type="Proteomes" id="UP000323386">
    <property type="component" value="Unassembled WGS sequence"/>
</dbReference>
<feature type="transmembrane region" description="Helical" evidence="6">
    <location>
        <begin position="88"/>
        <end position="113"/>
    </location>
</feature>
<dbReference type="InterPro" id="IPR009060">
    <property type="entry name" value="UBA-like_sf"/>
</dbReference>
<evidence type="ECO:0000313" key="8">
    <source>
        <dbReference type="EMBL" id="SPO41038.1"/>
    </source>
</evidence>
<dbReference type="PROSITE" id="PS51140">
    <property type="entry name" value="CUE"/>
    <property type="match status" value="1"/>
</dbReference>
<proteinExistence type="predicted"/>
<dbReference type="Gene3D" id="1.10.8.10">
    <property type="entry name" value="DNA helicase RuvA subunit, C-terminal domain"/>
    <property type="match status" value="1"/>
</dbReference>
<evidence type="ECO:0000256" key="5">
    <source>
        <dbReference type="SAM" id="MobiDB-lite"/>
    </source>
</evidence>
<evidence type="ECO:0000256" key="3">
    <source>
        <dbReference type="ARBA" id="ARBA00022989"/>
    </source>
</evidence>